<evidence type="ECO:0000256" key="4">
    <source>
        <dbReference type="SAM" id="MobiDB-lite"/>
    </source>
</evidence>
<keyword evidence="1" id="KW-0489">Methyltransferase</keyword>
<protein>
    <submittedName>
        <fullName evidence="6">SET domain-containing protein</fullName>
    </submittedName>
</protein>
<evidence type="ECO:0000256" key="3">
    <source>
        <dbReference type="ARBA" id="ARBA00022691"/>
    </source>
</evidence>
<accession>A0A319CT87</accession>
<dbReference type="PANTHER" id="PTHR13271:SF34">
    <property type="entry name" value="N-LYSINE METHYLTRANSFERASE SETD6"/>
    <property type="match status" value="1"/>
</dbReference>
<dbReference type="GO" id="GO:0032259">
    <property type="term" value="P:methylation"/>
    <property type="evidence" value="ECO:0007669"/>
    <property type="project" value="UniProtKB-KW"/>
</dbReference>
<dbReference type="Pfam" id="PF09273">
    <property type="entry name" value="Rubis-subs-bind"/>
    <property type="match status" value="1"/>
</dbReference>
<dbReference type="STRING" id="1448320.A0A319CT87"/>
<dbReference type="InterPro" id="IPR050600">
    <property type="entry name" value="SETD3_SETD6_MTase"/>
</dbReference>
<sequence length="491" mass="53977">MSSTSQFLDPDYFQRQSDGFLTWLAGKPGVRINPKIQIADLRSHAAGRGVVARSDLDDGEELFTIPRAHVLSVQNSHLKGRLPQDLEALGPWLSLIVVMIYEYLQGEHSAWAPYFRVLPSNFDTLMFWSPAELQELQGSAIVEKIGKQGADESILEMVAPIVRANPALFPAVNGVASYEGEAGTQTLLILAHTMGSLIMAYAFDIEKPEDEEGGRDGEDGYLTDEEEEQSSKGMVPLADLLNADADRNNARLFQEEESLVMKAIKPIRAGEEIFNDYGEIPRADLLRRYGYVTDNYAPFDVIELSLGQICQAAGLSSADIESQPPLVFLEELELLDDGYAIPRPSAGDSLADILPDELLLLLKTLSLPADQLEKQRSKNKPPKPSLGETEAIILAGALQLNQAQYATPIAHDQELLSQLRQSEAFGPMEASARRKKMAIQVRVGEKEILQGLYSIVNNQFGAALQNNGGSGLKRAANDDIDEQPRNKAFRT</sequence>
<dbReference type="FunFam" id="3.90.1410.10:FF:000007">
    <property type="entry name" value="Ribosomal lysine N-methyltransferase 4"/>
    <property type="match status" value="1"/>
</dbReference>
<dbReference type="InterPro" id="IPR046341">
    <property type="entry name" value="SET_dom_sf"/>
</dbReference>
<keyword evidence="2" id="KW-0808">Transferase</keyword>
<dbReference type="InterPro" id="IPR036464">
    <property type="entry name" value="Rubisco_LSMT_subst-bd_sf"/>
</dbReference>
<evidence type="ECO:0000256" key="2">
    <source>
        <dbReference type="ARBA" id="ARBA00022679"/>
    </source>
</evidence>
<dbReference type="Proteomes" id="UP000247810">
    <property type="component" value="Unassembled WGS sequence"/>
</dbReference>
<dbReference type="VEuPathDB" id="FungiDB:BO71DRAFT_338584"/>
<evidence type="ECO:0000313" key="6">
    <source>
        <dbReference type="EMBL" id="PYH88546.1"/>
    </source>
</evidence>
<keyword evidence="3" id="KW-0949">S-adenosyl-L-methionine</keyword>
<name>A0A319CT87_9EURO</name>
<dbReference type="OrthoDB" id="341421at2759"/>
<proteinExistence type="predicted"/>
<keyword evidence="7" id="KW-1185">Reference proteome</keyword>
<feature type="compositionally biased region" description="Acidic residues" evidence="4">
    <location>
        <begin position="208"/>
        <end position="228"/>
    </location>
</feature>
<evidence type="ECO:0000313" key="7">
    <source>
        <dbReference type="Proteomes" id="UP000247810"/>
    </source>
</evidence>
<dbReference type="GO" id="GO:0005634">
    <property type="term" value="C:nucleus"/>
    <property type="evidence" value="ECO:0007669"/>
    <property type="project" value="UniProtKB-SubCell"/>
</dbReference>
<dbReference type="InterPro" id="IPR015353">
    <property type="entry name" value="Rubisco_LSMT_subst-bd"/>
</dbReference>
<dbReference type="SUPFAM" id="SSF82199">
    <property type="entry name" value="SET domain"/>
    <property type="match status" value="1"/>
</dbReference>
<feature type="region of interest" description="Disordered" evidence="4">
    <location>
        <begin position="208"/>
        <end position="229"/>
    </location>
</feature>
<dbReference type="Gene3D" id="3.90.1410.10">
    <property type="entry name" value="set domain protein methyltransferase, domain 1"/>
    <property type="match status" value="1"/>
</dbReference>
<feature type="domain" description="SET" evidence="5">
    <location>
        <begin position="34"/>
        <end position="278"/>
    </location>
</feature>
<evidence type="ECO:0000259" key="5">
    <source>
        <dbReference type="PROSITE" id="PS50280"/>
    </source>
</evidence>
<dbReference type="Pfam" id="PF00856">
    <property type="entry name" value="SET"/>
    <property type="match status" value="1"/>
</dbReference>
<dbReference type="PROSITE" id="PS50280">
    <property type="entry name" value="SET"/>
    <property type="match status" value="1"/>
</dbReference>
<dbReference type="Gene3D" id="3.90.1420.10">
    <property type="entry name" value="Rubisco LSMT, substrate-binding domain"/>
    <property type="match status" value="1"/>
</dbReference>
<dbReference type="EMBL" id="KZ826083">
    <property type="protein sequence ID" value="PYH88546.1"/>
    <property type="molecule type" value="Genomic_DNA"/>
</dbReference>
<dbReference type="SUPFAM" id="SSF81822">
    <property type="entry name" value="RuBisCo LSMT C-terminal, substrate-binding domain"/>
    <property type="match status" value="1"/>
</dbReference>
<dbReference type="InterPro" id="IPR001214">
    <property type="entry name" value="SET_dom"/>
</dbReference>
<gene>
    <name evidence="6" type="ORF">BO71DRAFT_338584</name>
</gene>
<evidence type="ECO:0000256" key="1">
    <source>
        <dbReference type="ARBA" id="ARBA00022603"/>
    </source>
</evidence>
<dbReference type="PANTHER" id="PTHR13271">
    <property type="entry name" value="UNCHARACTERIZED PUTATIVE METHYLTRANSFERASE"/>
    <property type="match status" value="1"/>
</dbReference>
<dbReference type="GO" id="GO:0016279">
    <property type="term" value="F:protein-lysine N-methyltransferase activity"/>
    <property type="evidence" value="ECO:0007669"/>
    <property type="project" value="UniProtKB-UniRule"/>
</dbReference>
<dbReference type="AlphaFoldDB" id="A0A319CT87"/>
<reference evidence="6 7" key="1">
    <citation type="submission" date="2018-02" db="EMBL/GenBank/DDBJ databases">
        <title>The genomes of Aspergillus section Nigri reveals drivers in fungal speciation.</title>
        <authorList>
            <consortium name="DOE Joint Genome Institute"/>
            <person name="Vesth T.C."/>
            <person name="Nybo J."/>
            <person name="Theobald S."/>
            <person name="Brandl J."/>
            <person name="Frisvad J.C."/>
            <person name="Nielsen K.F."/>
            <person name="Lyhne E.K."/>
            <person name="Kogle M.E."/>
            <person name="Kuo A."/>
            <person name="Riley R."/>
            <person name="Clum A."/>
            <person name="Nolan M."/>
            <person name="Lipzen A."/>
            <person name="Salamov A."/>
            <person name="Henrissat B."/>
            <person name="Wiebenga A."/>
            <person name="De vries R.P."/>
            <person name="Grigoriev I.V."/>
            <person name="Mortensen U.H."/>
            <person name="Andersen M.R."/>
            <person name="Baker S.E."/>
        </authorList>
    </citation>
    <scope>NUCLEOTIDE SEQUENCE [LARGE SCALE GENOMIC DNA]</scope>
    <source>
        <strain evidence="6 7">CBS 707.79</strain>
    </source>
</reference>
<organism evidence="6 7">
    <name type="scientific">Aspergillus ellipticus CBS 707.79</name>
    <dbReference type="NCBI Taxonomy" id="1448320"/>
    <lineage>
        <taxon>Eukaryota</taxon>
        <taxon>Fungi</taxon>
        <taxon>Dikarya</taxon>
        <taxon>Ascomycota</taxon>
        <taxon>Pezizomycotina</taxon>
        <taxon>Eurotiomycetes</taxon>
        <taxon>Eurotiomycetidae</taxon>
        <taxon>Eurotiales</taxon>
        <taxon>Aspergillaceae</taxon>
        <taxon>Aspergillus</taxon>
        <taxon>Aspergillus subgen. Circumdati</taxon>
    </lineage>
</organism>